<gene>
    <name evidence="2" type="ORF">MM171B02587_0011</name>
</gene>
<dbReference type="AlphaFoldDB" id="A0A6M3X5Q6"/>
<evidence type="ECO:0000256" key="1">
    <source>
        <dbReference type="SAM" id="Coils"/>
    </source>
</evidence>
<keyword evidence="1" id="KW-0175">Coiled coil</keyword>
<protein>
    <submittedName>
        <fullName evidence="2">Uncharacterized protein</fullName>
    </submittedName>
</protein>
<organism evidence="2">
    <name type="scientific">viral metagenome</name>
    <dbReference type="NCBI Taxonomy" id="1070528"/>
    <lineage>
        <taxon>unclassified sequences</taxon>
        <taxon>metagenomes</taxon>
        <taxon>organismal metagenomes</taxon>
    </lineage>
</organism>
<evidence type="ECO:0000313" key="2">
    <source>
        <dbReference type="EMBL" id="QJH93061.1"/>
    </source>
</evidence>
<feature type="coiled-coil region" evidence="1">
    <location>
        <begin position="2"/>
        <end position="71"/>
    </location>
</feature>
<accession>A0A6M3X5Q6</accession>
<proteinExistence type="predicted"/>
<dbReference type="EMBL" id="MT143942">
    <property type="protein sequence ID" value="QJH93061.1"/>
    <property type="molecule type" value="Genomic_DNA"/>
</dbReference>
<reference evidence="2" key="1">
    <citation type="submission" date="2020-03" db="EMBL/GenBank/DDBJ databases">
        <title>The deep terrestrial virosphere.</title>
        <authorList>
            <person name="Holmfeldt K."/>
            <person name="Nilsson E."/>
            <person name="Simone D."/>
            <person name="Lopez-Fernandez M."/>
            <person name="Wu X."/>
            <person name="de Brujin I."/>
            <person name="Lundin D."/>
            <person name="Andersson A."/>
            <person name="Bertilsson S."/>
            <person name="Dopson M."/>
        </authorList>
    </citation>
    <scope>NUCLEOTIDE SEQUENCE</scope>
    <source>
        <strain evidence="2">MM171B02587</strain>
    </source>
</reference>
<sequence length="124" mass="14881">MMDRIEERYEQQIAALKESFRKEQALRCQCEFDRGECYSQCKYHGKMSDEIVALKEENIRLKEELECYKLNPDEKTELISKWQKNSFAFEDENYRLRKQIAALKVEIERLKFGCESLPCPRADK</sequence>
<name>A0A6M3X5Q6_9ZZZZ</name>